<evidence type="ECO:0000256" key="9">
    <source>
        <dbReference type="SAM" id="Phobius"/>
    </source>
</evidence>
<evidence type="ECO:0000256" key="5">
    <source>
        <dbReference type="ARBA" id="ARBA00022989"/>
    </source>
</evidence>
<dbReference type="InterPro" id="IPR005829">
    <property type="entry name" value="Sugar_transporter_CS"/>
</dbReference>
<dbReference type="InterPro" id="IPR005828">
    <property type="entry name" value="MFS_sugar_transport-like"/>
</dbReference>
<keyword evidence="3 7" id="KW-0813">Transport</keyword>
<dbReference type="PROSITE" id="PS00217">
    <property type="entry name" value="SUGAR_TRANSPORT_2"/>
    <property type="match status" value="1"/>
</dbReference>
<dbReference type="Proteomes" id="UP000076580">
    <property type="component" value="Chromosome 03"/>
</dbReference>
<evidence type="ECO:0000313" key="11">
    <source>
        <dbReference type="EMBL" id="KYK55885.1"/>
    </source>
</evidence>
<evidence type="ECO:0000256" key="6">
    <source>
        <dbReference type="ARBA" id="ARBA00023136"/>
    </source>
</evidence>
<feature type="domain" description="Major facilitator superfamily (MFS) profile" evidence="10">
    <location>
        <begin position="132"/>
        <end position="579"/>
    </location>
</feature>
<feature type="transmembrane region" description="Helical" evidence="9">
    <location>
        <begin position="233"/>
        <end position="255"/>
    </location>
</feature>
<feature type="transmembrane region" description="Helical" evidence="9">
    <location>
        <begin position="306"/>
        <end position="327"/>
    </location>
</feature>
<accession>A0A151GFL3</accession>
<dbReference type="GO" id="GO:0005351">
    <property type="term" value="F:carbohydrate:proton symporter activity"/>
    <property type="evidence" value="ECO:0007669"/>
    <property type="project" value="TreeGrafter"/>
</dbReference>
<dbReference type="Pfam" id="PF00083">
    <property type="entry name" value="Sugar_tr"/>
    <property type="match status" value="1"/>
</dbReference>
<dbReference type="SUPFAM" id="SSF103473">
    <property type="entry name" value="MFS general substrate transporter"/>
    <property type="match status" value="1"/>
</dbReference>
<keyword evidence="5 9" id="KW-1133">Transmembrane helix</keyword>
<feature type="transmembrane region" description="Helical" evidence="9">
    <location>
        <begin position="487"/>
        <end position="510"/>
    </location>
</feature>
<reference evidence="11 12" key="1">
    <citation type="journal article" date="2016" name="Sci. Rep.">
        <title>Insights into Adaptations to a Near-Obligate Nematode Endoparasitic Lifestyle from the Finished Genome of Drechmeria coniospora.</title>
        <authorList>
            <person name="Zhang L."/>
            <person name="Zhou Z."/>
            <person name="Guo Q."/>
            <person name="Fokkens L."/>
            <person name="Miskei M."/>
            <person name="Pocsi I."/>
            <person name="Zhang W."/>
            <person name="Chen M."/>
            <person name="Wang L."/>
            <person name="Sun Y."/>
            <person name="Donzelli B.G."/>
            <person name="Gibson D.M."/>
            <person name="Nelson D.R."/>
            <person name="Luo J.G."/>
            <person name="Rep M."/>
            <person name="Liu H."/>
            <person name="Yang S."/>
            <person name="Wang J."/>
            <person name="Krasnoff S.B."/>
            <person name="Xu Y."/>
            <person name="Molnar I."/>
            <person name="Lin M."/>
        </authorList>
    </citation>
    <scope>NUCLEOTIDE SEQUENCE [LARGE SCALE GENOMIC DNA]</scope>
    <source>
        <strain evidence="11 12">ARSEF 6962</strain>
    </source>
</reference>
<organism evidence="11 12">
    <name type="scientific">Drechmeria coniospora</name>
    <name type="common">Nematophagous fungus</name>
    <name type="synonym">Meria coniospora</name>
    <dbReference type="NCBI Taxonomy" id="98403"/>
    <lineage>
        <taxon>Eukaryota</taxon>
        <taxon>Fungi</taxon>
        <taxon>Dikarya</taxon>
        <taxon>Ascomycota</taxon>
        <taxon>Pezizomycotina</taxon>
        <taxon>Sordariomycetes</taxon>
        <taxon>Hypocreomycetidae</taxon>
        <taxon>Hypocreales</taxon>
        <taxon>Ophiocordycipitaceae</taxon>
        <taxon>Drechmeria</taxon>
    </lineage>
</organism>
<dbReference type="PANTHER" id="PTHR48022">
    <property type="entry name" value="PLASTIDIC GLUCOSE TRANSPORTER 4"/>
    <property type="match status" value="1"/>
</dbReference>
<feature type="transmembrane region" description="Helical" evidence="9">
    <location>
        <begin position="208"/>
        <end position="227"/>
    </location>
</feature>
<sequence>MQAPTPRVADDHPARISNSCGPYVGCKKPNPLATDLTGDRSSRCVSVPLCYDLRVSYSLRGPSHRAGNPMSGKGGDGGVMPPVVHDVDPDSNPSDPSKTHRTIIEHARSAASKEQSMTLLQGLKLYPKAVAWSLLISTCIAMEGYDISLVNNFYAFPQFNRKYGVQLPDGTYEVPARWQAGLSNGATVGEIIGLFINGFVSERFGYRYTVMTCLVLVAAFTTILFTAPNVEALLVAEILCGIPWGIFQTLTITYASEVCPIALRSYLTTYVNFCWGFGQLIGIGVIRSMLSRHDEWAYRIPYALQWMWPFPLLVGIWFAPESPWWLVRQGKVQEAKRSLLRLTSLNRETGFDADETVAMMVHTTALEEKLTAGASYWDCFKGVDLRRTEIVCMTWAIQNLSGNAFSNYSTYFLKQAGLSEEKSYSFAMGQYAINMVGVFGAWGLMSLGVGRRSMYLYGLCGLCAMLFVLGFLGLVPEEHRTQGSLATGSIMIVWALFYQLTVGTVCYSLVSELSSRRLQIKTVVLGRNLYNVVGILTNVLTPYMLNPSAWNWRNYAGFFWGGICFMCIIYTYFRLPEPRGRTFAELDVLFQKGVSARKFAVTDVNVFHESVEDEIMNRYESITSQTVNGGKIA</sequence>
<dbReference type="PROSITE" id="PS50850">
    <property type="entry name" value="MFS"/>
    <property type="match status" value="1"/>
</dbReference>
<keyword evidence="4 9" id="KW-0812">Transmembrane</keyword>
<dbReference type="GeneID" id="63720493"/>
<keyword evidence="6 9" id="KW-0472">Membrane</keyword>
<dbReference type="STRING" id="98403.A0A151GFL3"/>
<evidence type="ECO:0000256" key="3">
    <source>
        <dbReference type="ARBA" id="ARBA00022448"/>
    </source>
</evidence>
<dbReference type="GO" id="GO:0016020">
    <property type="term" value="C:membrane"/>
    <property type="evidence" value="ECO:0007669"/>
    <property type="project" value="UniProtKB-SubCell"/>
</dbReference>
<feature type="transmembrane region" description="Helical" evidence="9">
    <location>
        <begin position="455"/>
        <end position="475"/>
    </location>
</feature>
<comment type="similarity">
    <text evidence="2 7">Belongs to the major facilitator superfamily. Sugar transporter (TC 2.A.1.1) family.</text>
</comment>
<dbReference type="NCBIfam" id="TIGR00879">
    <property type="entry name" value="SP"/>
    <property type="match status" value="1"/>
</dbReference>
<dbReference type="InterPro" id="IPR003663">
    <property type="entry name" value="Sugar/inositol_transpt"/>
</dbReference>
<evidence type="ECO:0000313" key="12">
    <source>
        <dbReference type="Proteomes" id="UP000076580"/>
    </source>
</evidence>
<dbReference type="EMBL" id="LAYC01000003">
    <property type="protein sequence ID" value="KYK55885.1"/>
    <property type="molecule type" value="Genomic_DNA"/>
</dbReference>
<dbReference type="InParanoid" id="A0A151GFL3"/>
<feature type="region of interest" description="Disordered" evidence="8">
    <location>
        <begin position="1"/>
        <end position="20"/>
    </location>
</feature>
<dbReference type="AlphaFoldDB" id="A0A151GFL3"/>
<dbReference type="RefSeq" id="XP_040655237.1">
    <property type="nucleotide sequence ID" value="XM_040805133.1"/>
</dbReference>
<dbReference type="InterPro" id="IPR036259">
    <property type="entry name" value="MFS_trans_sf"/>
</dbReference>
<proteinExistence type="inferred from homology"/>
<comment type="caution">
    <text evidence="11">The sequence shown here is derived from an EMBL/GenBank/DDBJ whole genome shotgun (WGS) entry which is preliminary data.</text>
</comment>
<keyword evidence="12" id="KW-1185">Reference proteome</keyword>
<evidence type="ECO:0000256" key="8">
    <source>
        <dbReference type="SAM" id="MobiDB-lite"/>
    </source>
</evidence>
<evidence type="ECO:0000256" key="2">
    <source>
        <dbReference type="ARBA" id="ARBA00010992"/>
    </source>
</evidence>
<name>A0A151GFL3_DRECN</name>
<feature type="transmembrane region" description="Helical" evidence="9">
    <location>
        <begin position="555"/>
        <end position="573"/>
    </location>
</feature>
<dbReference type="InterPro" id="IPR050360">
    <property type="entry name" value="MFS_Sugar_Transporters"/>
</dbReference>
<protein>
    <submittedName>
        <fullName evidence="11">Maltose permease</fullName>
    </submittedName>
</protein>
<evidence type="ECO:0000259" key="10">
    <source>
        <dbReference type="PROSITE" id="PS50850"/>
    </source>
</evidence>
<dbReference type="FunFam" id="1.20.1250.20:FF:000149">
    <property type="entry name" value="MFS transporter, SP family, general alpha glucoside:H+ symporter"/>
    <property type="match status" value="1"/>
</dbReference>
<comment type="subcellular location">
    <subcellularLocation>
        <location evidence="1">Membrane</location>
        <topology evidence="1">Multi-pass membrane protein</topology>
    </subcellularLocation>
</comment>
<feature type="transmembrane region" description="Helical" evidence="9">
    <location>
        <begin position="267"/>
        <end position="286"/>
    </location>
</feature>
<dbReference type="PANTHER" id="PTHR48022:SF56">
    <property type="entry name" value="MAJOR FACILITATOR SUPERFAMILY (MFS) PROFILE DOMAIN-CONTAINING PROTEIN-RELATED"/>
    <property type="match status" value="1"/>
</dbReference>
<dbReference type="FunCoup" id="A0A151GFL3">
    <property type="interactions" value="28"/>
</dbReference>
<evidence type="ECO:0000256" key="4">
    <source>
        <dbReference type="ARBA" id="ARBA00022692"/>
    </source>
</evidence>
<dbReference type="InterPro" id="IPR020846">
    <property type="entry name" value="MFS_dom"/>
</dbReference>
<evidence type="ECO:0000256" key="7">
    <source>
        <dbReference type="RuleBase" id="RU003346"/>
    </source>
</evidence>
<feature type="transmembrane region" description="Helical" evidence="9">
    <location>
        <begin position="431"/>
        <end position="449"/>
    </location>
</feature>
<dbReference type="Gene3D" id="1.20.1250.20">
    <property type="entry name" value="MFS general substrate transporter like domains"/>
    <property type="match status" value="1"/>
</dbReference>
<gene>
    <name evidence="11" type="ORF">DCS_07850</name>
</gene>
<evidence type="ECO:0000256" key="1">
    <source>
        <dbReference type="ARBA" id="ARBA00004141"/>
    </source>
</evidence>